<sequence length="71" mass="7932">MKLQWSSSQLVCIAKTNRASTLQGTNLGWGTKFFETISAPWVPTLPLVVSTNTDRCRALMKKMNVIEFGLD</sequence>
<reference evidence="1" key="1">
    <citation type="submission" date="2014-09" db="EMBL/GenBank/DDBJ databases">
        <authorList>
            <person name="Magalhaes I.L.F."/>
            <person name="Oliveira U."/>
            <person name="Santos F.R."/>
            <person name="Vidigal T.H.D.A."/>
            <person name="Brescovit A.D."/>
            <person name="Santos A.J."/>
        </authorList>
    </citation>
    <scope>NUCLEOTIDE SEQUENCE</scope>
    <source>
        <tissue evidence="1">Shoot tissue taken approximately 20 cm above the soil surface</tissue>
    </source>
</reference>
<organism evidence="1">
    <name type="scientific">Arundo donax</name>
    <name type="common">Giant reed</name>
    <name type="synonym">Donax arundinaceus</name>
    <dbReference type="NCBI Taxonomy" id="35708"/>
    <lineage>
        <taxon>Eukaryota</taxon>
        <taxon>Viridiplantae</taxon>
        <taxon>Streptophyta</taxon>
        <taxon>Embryophyta</taxon>
        <taxon>Tracheophyta</taxon>
        <taxon>Spermatophyta</taxon>
        <taxon>Magnoliopsida</taxon>
        <taxon>Liliopsida</taxon>
        <taxon>Poales</taxon>
        <taxon>Poaceae</taxon>
        <taxon>PACMAD clade</taxon>
        <taxon>Arundinoideae</taxon>
        <taxon>Arundineae</taxon>
        <taxon>Arundo</taxon>
    </lineage>
</organism>
<reference evidence="1" key="2">
    <citation type="journal article" date="2015" name="Data Brief">
        <title>Shoot transcriptome of the giant reed, Arundo donax.</title>
        <authorList>
            <person name="Barrero R.A."/>
            <person name="Guerrero F.D."/>
            <person name="Moolhuijzen P."/>
            <person name="Goolsby J.A."/>
            <person name="Tidwell J."/>
            <person name="Bellgard S.E."/>
            <person name="Bellgard M.I."/>
        </authorList>
    </citation>
    <scope>NUCLEOTIDE SEQUENCE</scope>
    <source>
        <tissue evidence="1">Shoot tissue taken approximately 20 cm above the soil surface</tissue>
    </source>
</reference>
<evidence type="ECO:0000313" key="1">
    <source>
        <dbReference type="EMBL" id="JAD99754.1"/>
    </source>
</evidence>
<proteinExistence type="predicted"/>
<name>A0A0A9EG76_ARUDO</name>
<accession>A0A0A9EG76</accession>
<protein>
    <submittedName>
        <fullName evidence="1">Uncharacterized protein</fullName>
    </submittedName>
</protein>
<dbReference type="AlphaFoldDB" id="A0A0A9EG76"/>
<dbReference type="EMBL" id="GBRH01198141">
    <property type="protein sequence ID" value="JAD99754.1"/>
    <property type="molecule type" value="Transcribed_RNA"/>
</dbReference>